<dbReference type="Gene3D" id="3.40.630.30">
    <property type="match status" value="1"/>
</dbReference>
<dbReference type="InterPro" id="IPR016181">
    <property type="entry name" value="Acyl_CoA_acyltransferase"/>
</dbReference>
<dbReference type="Proteomes" id="UP000836788">
    <property type="component" value="Chromosome 9"/>
</dbReference>
<dbReference type="PROSITE" id="PS51186">
    <property type="entry name" value="GNAT"/>
    <property type="match status" value="1"/>
</dbReference>
<gene>
    <name evidence="2" type="ORF">PTTT1_LOCUS54410</name>
</gene>
<dbReference type="GO" id="GO:0016747">
    <property type="term" value="F:acyltransferase activity, transferring groups other than amino-acyl groups"/>
    <property type="evidence" value="ECO:0007669"/>
    <property type="project" value="InterPro"/>
</dbReference>
<organism evidence="2">
    <name type="scientific">Phaeodactylum tricornutum</name>
    <name type="common">Diatom</name>
    <dbReference type="NCBI Taxonomy" id="2850"/>
    <lineage>
        <taxon>Eukaryota</taxon>
        <taxon>Sar</taxon>
        <taxon>Stramenopiles</taxon>
        <taxon>Ochrophyta</taxon>
        <taxon>Bacillariophyta</taxon>
        <taxon>Bacillariophyceae</taxon>
        <taxon>Bacillariophycidae</taxon>
        <taxon>Naviculales</taxon>
        <taxon>Phaeodactylaceae</taxon>
        <taxon>Phaeodactylum</taxon>
    </lineage>
</organism>
<accession>A0A8J9SKB6</accession>
<feature type="domain" description="N-acetyltransferase" evidence="1">
    <location>
        <begin position="39"/>
        <end position="224"/>
    </location>
</feature>
<dbReference type="EMBL" id="OU594950">
    <property type="protein sequence ID" value="CAG9294352.1"/>
    <property type="molecule type" value="Genomic_DNA"/>
</dbReference>
<evidence type="ECO:0000259" key="1">
    <source>
        <dbReference type="PROSITE" id="PS51186"/>
    </source>
</evidence>
<proteinExistence type="predicted"/>
<dbReference type="SUPFAM" id="SSF55729">
    <property type="entry name" value="Acyl-CoA N-acyltransferases (Nat)"/>
    <property type="match status" value="1"/>
</dbReference>
<dbReference type="Pfam" id="PF00583">
    <property type="entry name" value="Acetyltransf_1"/>
    <property type="match status" value="1"/>
</dbReference>
<dbReference type="AlphaFoldDB" id="A0A8J9SKB6"/>
<sequence>MNMQELQVIDVESNTCTVGDIDSDTRTPLTTATDGSKYFTTRLARVEDDIPLIATILNQAYKVGEQGILDDSPKFPLVRAKESEVRDMIQAQQMIILLESQTSSTNNDHSCTKLKTILGCVRAFVVDHACTDDRRQNSDYTGEWGCLAIELSHQGRGLGRMLVNAAEQHLHEQSCRFLRIDLLAPSSGDHAHKERLRTWYTKRLGYNLSVPGDYAASTKKLSARSLLAGRFLLANDTDYTCYRKRISIDCEVKNGPIHDRHSA</sequence>
<name>A0A8J9SKB6_PHATR</name>
<evidence type="ECO:0000313" key="2">
    <source>
        <dbReference type="EMBL" id="CAG9294352.1"/>
    </source>
</evidence>
<dbReference type="InterPro" id="IPR000182">
    <property type="entry name" value="GNAT_dom"/>
</dbReference>
<dbReference type="CDD" id="cd04301">
    <property type="entry name" value="NAT_SF"/>
    <property type="match status" value="1"/>
</dbReference>
<protein>
    <recommendedName>
        <fullName evidence="1">N-acetyltransferase domain-containing protein</fullName>
    </recommendedName>
</protein>
<reference evidence="2" key="1">
    <citation type="submission" date="2022-02" db="EMBL/GenBank/DDBJ databases">
        <authorList>
            <person name="Giguere J D."/>
        </authorList>
    </citation>
    <scope>NUCLEOTIDE SEQUENCE</scope>
    <source>
        <strain evidence="2">CCAP 1055/1</strain>
    </source>
</reference>